<dbReference type="EMBL" id="SBLC01000096">
    <property type="protein sequence ID" value="RWY34931.1"/>
    <property type="molecule type" value="Genomic_DNA"/>
</dbReference>
<reference evidence="2 3" key="1">
    <citation type="journal article" date="2015" name="Int. J. Syst. Evol. Microbiol.">
        <title>Gemmobacter intermedius sp. nov., isolated from a white stork (Ciconia ciconia).</title>
        <authorList>
            <person name="Kampfer P."/>
            <person name="Jerzak L."/>
            <person name="Wilharm G."/>
            <person name="Golke J."/>
            <person name="Busse H.J."/>
            <person name="Glaeser S.P."/>
        </authorList>
    </citation>
    <scope>NUCLEOTIDE SEQUENCE [LARGE SCALE GENOMIC DNA]</scope>
    <source>
        <strain evidence="2 3">119/4</strain>
    </source>
</reference>
<dbReference type="OrthoDB" id="9115426at2"/>
<evidence type="ECO:0000313" key="3">
    <source>
        <dbReference type="Proteomes" id="UP000287168"/>
    </source>
</evidence>
<accession>A0A3S3VFW6</accession>
<sequence length="177" mass="19635">MSDTVTIHNGYCSYHGPAEKAPAWAPNVLKSDVAGELRREKFQHGGKAANTRYSTPSDTQPSGRDPVHDNLDTTKTAKRVSHIFSAPLTSFEDTTHAWEEGYRAGRAEGCGQKIQQKLQRFAECADDGEDVDIGREWLDVLSTLGFLVRSQRSPARWVMTEIGERTLSAGPMGKEIW</sequence>
<protein>
    <submittedName>
        <fullName evidence="2">Uncharacterized protein</fullName>
    </submittedName>
</protein>
<evidence type="ECO:0000313" key="2">
    <source>
        <dbReference type="EMBL" id="RWY34931.1"/>
    </source>
</evidence>
<name>A0A3S3VFW6_9RHOB</name>
<dbReference type="AlphaFoldDB" id="A0A3S3VFW6"/>
<comment type="caution">
    <text evidence="2">The sequence shown here is derived from an EMBL/GenBank/DDBJ whole genome shotgun (WGS) entry which is preliminary data.</text>
</comment>
<dbReference type="Proteomes" id="UP000287168">
    <property type="component" value="Unassembled WGS sequence"/>
</dbReference>
<keyword evidence="3" id="KW-1185">Reference proteome</keyword>
<dbReference type="RefSeq" id="WP_128491019.1">
    <property type="nucleotide sequence ID" value="NZ_JBHLXB010000151.1"/>
</dbReference>
<gene>
    <name evidence="2" type="ORF">EP867_19070</name>
</gene>
<organism evidence="2 3">
    <name type="scientific">Falsigemmobacter intermedius</name>
    <dbReference type="NCBI Taxonomy" id="1553448"/>
    <lineage>
        <taxon>Bacteria</taxon>
        <taxon>Pseudomonadati</taxon>
        <taxon>Pseudomonadota</taxon>
        <taxon>Alphaproteobacteria</taxon>
        <taxon>Rhodobacterales</taxon>
        <taxon>Paracoccaceae</taxon>
        <taxon>Falsigemmobacter</taxon>
    </lineage>
</organism>
<evidence type="ECO:0000256" key="1">
    <source>
        <dbReference type="SAM" id="MobiDB-lite"/>
    </source>
</evidence>
<proteinExistence type="predicted"/>
<feature type="compositionally biased region" description="Polar residues" evidence="1">
    <location>
        <begin position="51"/>
        <end position="62"/>
    </location>
</feature>
<feature type="region of interest" description="Disordered" evidence="1">
    <location>
        <begin position="42"/>
        <end position="71"/>
    </location>
</feature>